<reference evidence="2" key="2">
    <citation type="submission" date="2015-01" db="EMBL/GenBank/DDBJ databases">
        <title>Evolutionary Origins and Diversification of the Mycorrhizal Mutualists.</title>
        <authorList>
            <consortium name="DOE Joint Genome Institute"/>
            <consortium name="Mycorrhizal Genomics Consortium"/>
            <person name="Kohler A."/>
            <person name="Kuo A."/>
            <person name="Nagy L.G."/>
            <person name="Floudas D."/>
            <person name="Copeland A."/>
            <person name="Barry K.W."/>
            <person name="Cichocki N."/>
            <person name="Veneault-Fourrey C."/>
            <person name="LaButti K."/>
            <person name="Lindquist E.A."/>
            <person name="Lipzen A."/>
            <person name="Lundell T."/>
            <person name="Morin E."/>
            <person name="Murat C."/>
            <person name="Riley R."/>
            <person name="Ohm R."/>
            <person name="Sun H."/>
            <person name="Tunlid A."/>
            <person name="Henrissat B."/>
            <person name="Grigoriev I.V."/>
            <person name="Hibbett D.S."/>
            <person name="Martin F."/>
        </authorList>
    </citation>
    <scope>NUCLEOTIDE SEQUENCE [LARGE SCALE GENOMIC DNA]</scope>
    <source>
        <strain evidence="2">UH-Slu-Lm8-n1</strain>
    </source>
</reference>
<evidence type="ECO:0000313" key="2">
    <source>
        <dbReference type="Proteomes" id="UP000054485"/>
    </source>
</evidence>
<dbReference type="SUPFAM" id="SSF51905">
    <property type="entry name" value="FAD/NAD(P)-binding domain"/>
    <property type="match status" value="1"/>
</dbReference>
<dbReference type="AlphaFoldDB" id="A0A0D0ART3"/>
<reference evidence="1 2" key="1">
    <citation type="submission" date="2014-04" db="EMBL/GenBank/DDBJ databases">
        <authorList>
            <consortium name="DOE Joint Genome Institute"/>
            <person name="Kuo A."/>
            <person name="Ruytinx J."/>
            <person name="Rineau F."/>
            <person name="Colpaert J."/>
            <person name="Kohler A."/>
            <person name="Nagy L.G."/>
            <person name="Floudas D."/>
            <person name="Copeland A."/>
            <person name="Barry K.W."/>
            <person name="Cichocki N."/>
            <person name="Veneault-Fourrey C."/>
            <person name="LaButti K."/>
            <person name="Lindquist E.A."/>
            <person name="Lipzen A."/>
            <person name="Lundell T."/>
            <person name="Morin E."/>
            <person name="Murat C."/>
            <person name="Sun H."/>
            <person name="Tunlid A."/>
            <person name="Henrissat B."/>
            <person name="Grigoriev I.V."/>
            <person name="Hibbett D.S."/>
            <person name="Martin F."/>
            <person name="Nordberg H.P."/>
            <person name="Cantor M.N."/>
            <person name="Hua S.X."/>
        </authorList>
    </citation>
    <scope>NUCLEOTIDE SEQUENCE [LARGE SCALE GENOMIC DNA]</scope>
    <source>
        <strain evidence="1 2">UH-Slu-Lm8-n1</strain>
    </source>
</reference>
<dbReference type="HOGENOM" id="CLU_1225485_0_0_1"/>
<dbReference type="EMBL" id="KN835715">
    <property type="protein sequence ID" value="KIK34698.1"/>
    <property type="molecule type" value="Genomic_DNA"/>
</dbReference>
<proteinExistence type="predicted"/>
<protein>
    <submittedName>
        <fullName evidence="1">Uncharacterized protein</fullName>
    </submittedName>
</protein>
<dbReference type="InterPro" id="IPR036188">
    <property type="entry name" value="FAD/NAD-bd_sf"/>
</dbReference>
<dbReference type="OrthoDB" id="7777654at2759"/>
<accession>A0A0D0ART3</accession>
<name>A0A0D0ART3_9AGAM</name>
<dbReference type="STRING" id="930992.A0A0D0ART3"/>
<dbReference type="Proteomes" id="UP000054485">
    <property type="component" value="Unassembled WGS sequence"/>
</dbReference>
<evidence type="ECO:0000313" key="1">
    <source>
        <dbReference type="EMBL" id="KIK34698.1"/>
    </source>
</evidence>
<keyword evidence="2" id="KW-1185">Reference proteome</keyword>
<gene>
    <name evidence="1" type="ORF">CY34DRAFT_17534</name>
</gene>
<dbReference type="InParanoid" id="A0A0D0ART3"/>
<sequence>MAAQRNHPYMKWIPSGVAFTIGFLMALCWAKELEAVAFGWHPGPNAPPTQWFCIDGGAHEIVSCMEKYIRKNNKNAIKFNSRVTAIGVNKDHHAFSHVISTIPLPVLRTIDLSNAGLLPLAVECSAHVELWAFRQDRDAVQNCVVDDWERFERESSEYRWGTDVHRQAFAHCRLPFVWKRPGRDDDHTYCQLLLDGGCYQVGCIDRQRRRNAGRSCVEGAGGPAQC</sequence>
<organism evidence="1 2">
    <name type="scientific">Suillus luteus UH-Slu-Lm8-n1</name>
    <dbReference type="NCBI Taxonomy" id="930992"/>
    <lineage>
        <taxon>Eukaryota</taxon>
        <taxon>Fungi</taxon>
        <taxon>Dikarya</taxon>
        <taxon>Basidiomycota</taxon>
        <taxon>Agaricomycotina</taxon>
        <taxon>Agaricomycetes</taxon>
        <taxon>Agaricomycetidae</taxon>
        <taxon>Boletales</taxon>
        <taxon>Suillineae</taxon>
        <taxon>Suillaceae</taxon>
        <taxon>Suillus</taxon>
    </lineage>
</organism>